<proteinExistence type="predicted"/>
<keyword evidence="3" id="KW-0489">Methyltransferase</keyword>
<evidence type="ECO:0000259" key="2">
    <source>
        <dbReference type="PROSITE" id="PS51084"/>
    </source>
</evidence>
<organism evidence="3 4">
    <name type="scientific">Lentzea kristufekii</name>
    <dbReference type="NCBI Taxonomy" id="3095430"/>
    <lineage>
        <taxon>Bacteria</taxon>
        <taxon>Bacillati</taxon>
        <taxon>Actinomycetota</taxon>
        <taxon>Actinomycetes</taxon>
        <taxon>Pseudonocardiales</taxon>
        <taxon>Pseudonocardiaceae</taxon>
        <taxon>Lentzea</taxon>
    </lineage>
</organism>
<feature type="domain" description="HIT" evidence="2">
    <location>
        <begin position="36"/>
        <end position="110"/>
    </location>
</feature>
<gene>
    <name evidence="3" type="ORF">SK571_40795</name>
</gene>
<name>A0ABU4U5Y3_9PSEU</name>
<dbReference type="GO" id="GO:0008168">
    <property type="term" value="F:methyltransferase activity"/>
    <property type="evidence" value="ECO:0007669"/>
    <property type="project" value="UniProtKB-KW"/>
</dbReference>
<reference evidence="3 4" key="1">
    <citation type="submission" date="2023-11" db="EMBL/GenBank/DDBJ databases">
        <title>Lentzea sokolovensis, sp. nov., Lentzea kristufkii, sp. nov., and Lentzea miocenensis, sp. nov., rare actinobacteria from Sokolov Coal Basin, Miocene lacustrine sediment, Czech Republic.</title>
        <authorList>
            <person name="Lara A."/>
            <person name="Kotroba L."/>
            <person name="Nouioui I."/>
            <person name="Neumann-Schaal M."/>
            <person name="Mast Y."/>
            <person name="Chronakova A."/>
        </authorList>
    </citation>
    <scope>NUCLEOTIDE SEQUENCE [LARGE SCALE GENOMIC DNA]</scope>
    <source>
        <strain evidence="3 4">BCCO 10_0798</strain>
    </source>
</reference>
<dbReference type="Pfam" id="PF01230">
    <property type="entry name" value="HIT"/>
    <property type="match status" value="1"/>
</dbReference>
<dbReference type="GO" id="GO:0032259">
    <property type="term" value="P:methylation"/>
    <property type="evidence" value="ECO:0007669"/>
    <property type="project" value="UniProtKB-KW"/>
</dbReference>
<keyword evidence="4" id="KW-1185">Reference proteome</keyword>
<dbReference type="Proteomes" id="UP001271792">
    <property type="component" value="Unassembled WGS sequence"/>
</dbReference>
<accession>A0ABU4U5Y3</accession>
<dbReference type="InterPro" id="IPR036265">
    <property type="entry name" value="HIT-like_sf"/>
</dbReference>
<dbReference type="EC" id="2.1.1.-" evidence="3"/>
<sequence>MTAKLLFEPGCVFCQRVVAGEYDEGDRDAVIFAPHHPVTPGHRLIVPRLHVTDAADDPDITAAAMRLAAVYAVRCGGDFNLITSRGSAATQTMFHLHIHFVPRRENDGLTLPWTGQHTPDRPVTS</sequence>
<protein>
    <submittedName>
        <fullName evidence="3">HIT family protein</fullName>
        <ecNumber evidence="3">2.1.1.-</ecNumber>
    </submittedName>
</protein>
<dbReference type="PROSITE" id="PS51084">
    <property type="entry name" value="HIT_2"/>
    <property type="match status" value="1"/>
</dbReference>
<comment type="caution">
    <text evidence="3">The sequence shown here is derived from an EMBL/GenBank/DDBJ whole genome shotgun (WGS) entry which is preliminary data.</text>
</comment>
<evidence type="ECO:0000313" key="4">
    <source>
        <dbReference type="Proteomes" id="UP001271792"/>
    </source>
</evidence>
<dbReference type="PANTHER" id="PTHR47670:SF1">
    <property type="entry name" value="ADENYLYLSULFATASE HINT3"/>
    <property type="match status" value="1"/>
</dbReference>
<dbReference type="RefSeq" id="WP_319989472.1">
    <property type="nucleotide sequence ID" value="NZ_JAXAVV010000032.1"/>
</dbReference>
<dbReference type="EMBL" id="JAXAVV010000032">
    <property type="protein sequence ID" value="MDX8055753.1"/>
    <property type="molecule type" value="Genomic_DNA"/>
</dbReference>
<dbReference type="PANTHER" id="PTHR47670">
    <property type="entry name" value="ADENYLYLSULFATASE HINT3"/>
    <property type="match status" value="1"/>
</dbReference>
<evidence type="ECO:0000313" key="3">
    <source>
        <dbReference type="EMBL" id="MDX8055753.1"/>
    </source>
</evidence>
<evidence type="ECO:0000256" key="1">
    <source>
        <dbReference type="PROSITE-ProRule" id="PRU00464"/>
    </source>
</evidence>
<keyword evidence="3" id="KW-0808">Transferase</keyword>
<dbReference type="Gene3D" id="3.30.428.10">
    <property type="entry name" value="HIT-like"/>
    <property type="match status" value="1"/>
</dbReference>
<feature type="short sequence motif" description="Histidine triad motif" evidence="1">
    <location>
        <begin position="95"/>
        <end position="99"/>
    </location>
</feature>
<dbReference type="SUPFAM" id="SSF54197">
    <property type="entry name" value="HIT-like"/>
    <property type="match status" value="1"/>
</dbReference>
<dbReference type="InterPro" id="IPR011146">
    <property type="entry name" value="HIT-like"/>
</dbReference>